<dbReference type="OrthoDB" id="419276at2"/>
<protein>
    <submittedName>
        <fullName evidence="4">Chemotaxis sensory transducer</fullName>
    </submittedName>
</protein>
<dbReference type="PANTHER" id="PTHR32089">
    <property type="entry name" value="METHYL-ACCEPTING CHEMOTAXIS PROTEIN MCPB"/>
    <property type="match status" value="1"/>
</dbReference>
<name>Q4BZ86_CROWT</name>
<dbReference type="GO" id="GO:0007165">
    <property type="term" value="P:signal transduction"/>
    <property type="evidence" value="ECO:0007669"/>
    <property type="project" value="UniProtKB-KW"/>
</dbReference>
<organism evidence="4 5">
    <name type="scientific">Crocosphaera watsonii WH 8501</name>
    <dbReference type="NCBI Taxonomy" id="165597"/>
    <lineage>
        <taxon>Bacteria</taxon>
        <taxon>Bacillati</taxon>
        <taxon>Cyanobacteriota</taxon>
        <taxon>Cyanophyceae</taxon>
        <taxon>Oscillatoriophycideae</taxon>
        <taxon>Chroococcales</taxon>
        <taxon>Aphanothecaceae</taxon>
        <taxon>Crocosphaera</taxon>
    </lineage>
</organism>
<keyword evidence="1 2" id="KW-0807">Transducer</keyword>
<keyword evidence="5" id="KW-1185">Reference proteome</keyword>
<dbReference type="Pfam" id="PF00015">
    <property type="entry name" value="MCPsignal"/>
    <property type="match status" value="1"/>
</dbReference>
<dbReference type="Gene3D" id="1.10.287.950">
    <property type="entry name" value="Methyl-accepting chemotaxis protein"/>
    <property type="match status" value="1"/>
</dbReference>
<dbReference type="KEGG" id="cwa:CwatDRAFT_2360"/>
<dbReference type="PANTHER" id="PTHR32089:SF114">
    <property type="entry name" value="METHYL-ACCEPTING CHEMOTAXIS PROTEIN MCPB"/>
    <property type="match status" value="1"/>
</dbReference>
<feature type="domain" description="Methyl-accepting transducer" evidence="3">
    <location>
        <begin position="1"/>
        <end position="109"/>
    </location>
</feature>
<dbReference type="RefSeq" id="WP_007307044.1">
    <property type="nucleotide sequence ID" value="NZ_AADV02000083.1"/>
</dbReference>
<dbReference type="EMBL" id="AADV02000083">
    <property type="protein sequence ID" value="EAM49225.1"/>
    <property type="molecule type" value="Genomic_DNA"/>
</dbReference>
<dbReference type="SUPFAM" id="SSF58104">
    <property type="entry name" value="Methyl-accepting chemotaxis protein (MCP) signaling domain"/>
    <property type="match status" value="1"/>
</dbReference>
<evidence type="ECO:0000256" key="2">
    <source>
        <dbReference type="PROSITE-ProRule" id="PRU00284"/>
    </source>
</evidence>
<proteinExistence type="predicted"/>
<reference evidence="4" key="3">
    <citation type="submission" date="2016-12" db="EMBL/GenBank/DDBJ databases">
        <title>Annotation of the draft genome assembly of Crocosphaera watsonii WH 8501.</title>
        <authorList>
            <consortium name="US DOE Joint Genome Institute (JGI-ORNL)"/>
            <person name="Larimer F."/>
            <person name="Land M."/>
        </authorList>
    </citation>
    <scope>NUCLEOTIDE SEQUENCE</scope>
    <source>
        <strain evidence="4">WH 8501</strain>
    </source>
</reference>
<evidence type="ECO:0000259" key="3">
    <source>
        <dbReference type="PROSITE" id="PS50111"/>
    </source>
</evidence>
<accession>Q4BZ86</accession>
<sequence length="146" mass="15761">MIALVSGKGFSVVADEVRSLAHQSANATTEISRLVDEICTGTSEVTEAMEIGLAQVVNGTNLVRETQQSLSAVVSATNNIKELVAEISQTSVNQTQQFQIVTQVMANVSAISKETSHETAQISDSFKELEETSNDLQTNIRQFKVD</sequence>
<reference evidence="4" key="1">
    <citation type="submission" date="2004-02" db="EMBL/GenBank/DDBJ databases">
        <authorList>
            <consortium name="DOE Joint Genome Institute"/>
        </authorList>
    </citation>
    <scope>NUCLEOTIDE SEQUENCE [LARGE SCALE GENOMIC DNA]</scope>
    <source>
        <strain evidence="4">WH 8501</strain>
    </source>
</reference>
<evidence type="ECO:0000313" key="4">
    <source>
        <dbReference type="EMBL" id="EAM49225.1"/>
    </source>
</evidence>
<evidence type="ECO:0000256" key="1">
    <source>
        <dbReference type="ARBA" id="ARBA00023224"/>
    </source>
</evidence>
<evidence type="ECO:0000313" key="5">
    <source>
        <dbReference type="Proteomes" id="UP000003922"/>
    </source>
</evidence>
<dbReference type="PROSITE" id="PS50111">
    <property type="entry name" value="CHEMOTAXIS_TRANSDUC_2"/>
    <property type="match status" value="1"/>
</dbReference>
<comment type="caution">
    <text evidence="4">The sequence shown here is derived from an EMBL/GenBank/DDBJ whole genome shotgun (WGS) entry which is preliminary data.</text>
</comment>
<reference evidence="4" key="2">
    <citation type="submission" date="2005-06" db="EMBL/GenBank/DDBJ databases">
        <title>Sequencing of the draft genome and assembly of Crocosphaera watsonii WH 8501.</title>
        <authorList>
            <consortium name="US DOE Joint Genome Institute (JGI-PGF)"/>
            <person name="Copeland A."/>
            <person name="Lucas S."/>
            <person name="Lapidus A."/>
            <person name="Barry K."/>
            <person name="Detter C."/>
            <person name="Glavina T."/>
            <person name="Hammon N."/>
            <person name="Israni S."/>
            <person name="Pitluck S."/>
            <person name="Richardson P."/>
        </authorList>
    </citation>
    <scope>NUCLEOTIDE SEQUENCE [LARGE SCALE GENOMIC DNA]</scope>
    <source>
        <strain evidence="4">WH 8501</strain>
    </source>
</reference>
<dbReference type="GO" id="GO:0016020">
    <property type="term" value="C:membrane"/>
    <property type="evidence" value="ECO:0007669"/>
    <property type="project" value="InterPro"/>
</dbReference>
<dbReference type="AlphaFoldDB" id="Q4BZ86"/>
<dbReference type="Proteomes" id="UP000003922">
    <property type="component" value="Unassembled WGS sequence"/>
</dbReference>
<gene>
    <name evidence="4" type="ORF">CwatDRAFT_2360</name>
</gene>
<dbReference type="InterPro" id="IPR004089">
    <property type="entry name" value="MCPsignal_dom"/>
</dbReference>